<protein>
    <submittedName>
        <fullName evidence="3">Uncharacterized protein</fullName>
    </submittedName>
</protein>
<evidence type="ECO:0000313" key="3">
    <source>
        <dbReference type="EMBL" id="MFC4913312.1"/>
    </source>
</evidence>
<keyword evidence="2" id="KW-0472">Membrane</keyword>
<keyword evidence="4" id="KW-1185">Reference proteome</keyword>
<evidence type="ECO:0000256" key="2">
    <source>
        <dbReference type="SAM" id="Phobius"/>
    </source>
</evidence>
<keyword evidence="2" id="KW-0812">Transmembrane</keyword>
<name>A0ABV9UE01_9ACTN</name>
<proteinExistence type="predicted"/>
<evidence type="ECO:0000313" key="4">
    <source>
        <dbReference type="Proteomes" id="UP001595872"/>
    </source>
</evidence>
<dbReference type="Proteomes" id="UP001595872">
    <property type="component" value="Unassembled WGS sequence"/>
</dbReference>
<organism evidence="3 4">
    <name type="scientific">Actinomadura gamaensis</name>
    <dbReference type="NCBI Taxonomy" id="1763541"/>
    <lineage>
        <taxon>Bacteria</taxon>
        <taxon>Bacillati</taxon>
        <taxon>Actinomycetota</taxon>
        <taxon>Actinomycetes</taxon>
        <taxon>Streptosporangiales</taxon>
        <taxon>Thermomonosporaceae</taxon>
        <taxon>Actinomadura</taxon>
    </lineage>
</organism>
<reference evidence="4" key="1">
    <citation type="journal article" date="2019" name="Int. J. Syst. Evol. Microbiol.">
        <title>The Global Catalogue of Microorganisms (GCM) 10K type strain sequencing project: providing services to taxonomists for standard genome sequencing and annotation.</title>
        <authorList>
            <consortium name="The Broad Institute Genomics Platform"/>
            <consortium name="The Broad Institute Genome Sequencing Center for Infectious Disease"/>
            <person name="Wu L."/>
            <person name="Ma J."/>
        </authorList>
    </citation>
    <scope>NUCLEOTIDE SEQUENCE [LARGE SCALE GENOMIC DNA]</scope>
    <source>
        <strain evidence="4">KLKA75</strain>
    </source>
</reference>
<comment type="caution">
    <text evidence="3">The sequence shown here is derived from an EMBL/GenBank/DDBJ whole genome shotgun (WGS) entry which is preliminary data.</text>
</comment>
<feature type="transmembrane region" description="Helical" evidence="2">
    <location>
        <begin position="167"/>
        <end position="190"/>
    </location>
</feature>
<feature type="transmembrane region" description="Helical" evidence="2">
    <location>
        <begin position="42"/>
        <end position="62"/>
    </location>
</feature>
<accession>A0ABV9UE01</accession>
<feature type="transmembrane region" description="Helical" evidence="2">
    <location>
        <begin position="124"/>
        <end position="147"/>
    </location>
</feature>
<dbReference type="EMBL" id="JBHSIT010000016">
    <property type="protein sequence ID" value="MFC4913312.1"/>
    <property type="molecule type" value="Genomic_DNA"/>
</dbReference>
<evidence type="ECO:0000256" key="1">
    <source>
        <dbReference type="SAM" id="MobiDB-lite"/>
    </source>
</evidence>
<sequence>MSEAVPLHRRPNRFAAAYARLHGRPVAGVPRWLVIAAHATPWVVLPSCVWRLAFGVFGLPVAEHPDIPGGGRGGVPAHVPQWAYMIVLCAVSEAAAFLTVGLVSTWGERFPRWIPVLGGRRVPTLAAVIPAALGAALITFICAFFFFGAKANDNFHKTFAHAWQLDLLYACYAPLLAWGPLLAIVTAAYYRRRRAESRSAESRGAESRGAESRGAERRRAESRRAERRRAER</sequence>
<feature type="compositionally biased region" description="Basic and acidic residues" evidence="1">
    <location>
        <begin position="196"/>
        <end position="232"/>
    </location>
</feature>
<feature type="transmembrane region" description="Helical" evidence="2">
    <location>
        <begin position="82"/>
        <end position="103"/>
    </location>
</feature>
<feature type="region of interest" description="Disordered" evidence="1">
    <location>
        <begin position="195"/>
        <end position="232"/>
    </location>
</feature>
<dbReference type="RefSeq" id="WP_378264113.1">
    <property type="nucleotide sequence ID" value="NZ_JBHSIT010000016.1"/>
</dbReference>
<gene>
    <name evidence="3" type="ORF">ACFPCY_38855</name>
</gene>
<keyword evidence="2" id="KW-1133">Transmembrane helix</keyword>